<dbReference type="EMBL" id="FOGG01000019">
    <property type="protein sequence ID" value="SER87958.1"/>
    <property type="molecule type" value="Genomic_DNA"/>
</dbReference>
<dbReference type="InterPro" id="IPR011765">
    <property type="entry name" value="Pept_M16_N"/>
</dbReference>
<dbReference type="InterPro" id="IPR007863">
    <property type="entry name" value="Peptidase_M16_C"/>
</dbReference>
<organism evidence="12 13">
    <name type="scientific">Pedobacter rhizosphaerae</name>
    <dbReference type="NCBI Taxonomy" id="390241"/>
    <lineage>
        <taxon>Bacteria</taxon>
        <taxon>Pseudomonadati</taxon>
        <taxon>Bacteroidota</taxon>
        <taxon>Sphingobacteriia</taxon>
        <taxon>Sphingobacteriales</taxon>
        <taxon>Sphingobacteriaceae</taxon>
        <taxon>Pedobacter</taxon>
    </lineage>
</organism>
<evidence type="ECO:0000259" key="11">
    <source>
        <dbReference type="Pfam" id="PF05193"/>
    </source>
</evidence>
<dbReference type="PANTHER" id="PTHR43690:SF17">
    <property type="entry name" value="PROTEIN YHJJ"/>
    <property type="match status" value="1"/>
</dbReference>
<feature type="chain" id="PRO_5011588533" evidence="9">
    <location>
        <begin position="21"/>
        <end position="977"/>
    </location>
</feature>
<gene>
    <name evidence="12" type="ORF">SAMN04488023_11965</name>
</gene>
<evidence type="ECO:0000256" key="4">
    <source>
        <dbReference type="ARBA" id="ARBA00022723"/>
    </source>
</evidence>
<keyword evidence="6" id="KW-0862">Zinc</keyword>
<dbReference type="InterPro" id="IPR011249">
    <property type="entry name" value="Metalloenz_LuxS/M16"/>
</dbReference>
<dbReference type="RefSeq" id="WP_090885862.1">
    <property type="nucleotide sequence ID" value="NZ_FOGG01000019.1"/>
</dbReference>
<evidence type="ECO:0000256" key="1">
    <source>
        <dbReference type="ARBA" id="ARBA00001947"/>
    </source>
</evidence>
<keyword evidence="7" id="KW-0482">Metalloprotease</keyword>
<dbReference type="Proteomes" id="UP000199572">
    <property type="component" value="Unassembled WGS sequence"/>
</dbReference>
<evidence type="ECO:0000259" key="10">
    <source>
        <dbReference type="Pfam" id="PF00675"/>
    </source>
</evidence>
<dbReference type="STRING" id="390241.SAMN04488023_11965"/>
<comment type="cofactor">
    <cofactor evidence="1">
        <name>Zn(2+)</name>
        <dbReference type="ChEBI" id="CHEBI:29105"/>
    </cofactor>
</comment>
<name>A0A1H9SSU9_9SPHI</name>
<evidence type="ECO:0000256" key="2">
    <source>
        <dbReference type="ARBA" id="ARBA00007261"/>
    </source>
</evidence>
<keyword evidence="5" id="KW-0378">Hydrolase</keyword>
<dbReference type="PANTHER" id="PTHR43690">
    <property type="entry name" value="NARDILYSIN"/>
    <property type="match status" value="1"/>
</dbReference>
<keyword evidence="9" id="KW-0732">Signal</keyword>
<keyword evidence="4" id="KW-0479">Metal-binding</keyword>
<dbReference type="Pfam" id="PF00675">
    <property type="entry name" value="Peptidase_M16"/>
    <property type="match status" value="1"/>
</dbReference>
<keyword evidence="3" id="KW-0645">Protease</keyword>
<protein>
    <submittedName>
        <fullName evidence="12">Predicted Zn-dependent peptidase</fullName>
    </submittedName>
</protein>
<dbReference type="InterPro" id="IPR001431">
    <property type="entry name" value="Pept_M16_Zn_BS"/>
</dbReference>
<evidence type="ECO:0000256" key="5">
    <source>
        <dbReference type="ARBA" id="ARBA00022801"/>
    </source>
</evidence>
<evidence type="ECO:0000256" key="3">
    <source>
        <dbReference type="ARBA" id="ARBA00022670"/>
    </source>
</evidence>
<keyword evidence="13" id="KW-1185">Reference proteome</keyword>
<evidence type="ECO:0000313" key="12">
    <source>
        <dbReference type="EMBL" id="SER87958.1"/>
    </source>
</evidence>
<feature type="domain" description="Peptidase M16 N-terminal" evidence="10">
    <location>
        <begin position="57"/>
        <end position="109"/>
    </location>
</feature>
<dbReference type="OrthoDB" id="9811314at2"/>
<feature type="signal peptide" evidence="9">
    <location>
        <begin position="1"/>
        <end position="20"/>
    </location>
</feature>
<dbReference type="GO" id="GO:0006508">
    <property type="term" value="P:proteolysis"/>
    <property type="evidence" value="ECO:0007669"/>
    <property type="project" value="UniProtKB-KW"/>
</dbReference>
<feature type="domain" description="Peptidase M16 C-terminal" evidence="11">
    <location>
        <begin position="263"/>
        <end position="431"/>
    </location>
</feature>
<dbReference type="Gene3D" id="3.30.830.10">
    <property type="entry name" value="Metalloenzyme, LuxS/M16 peptidase-like"/>
    <property type="match status" value="4"/>
</dbReference>
<dbReference type="Pfam" id="PF05193">
    <property type="entry name" value="Peptidase_M16_C"/>
    <property type="match status" value="2"/>
</dbReference>
<evidence type="ECO:0000256" key="7">
    <source>
        <dbReference type="ARBA" id="ARBA00023049"/>
    </source>
</evidence>
<proteinExistence type="inferred from homology"/>
<dbReference type="GO" id="GO:0046872">
    <property type="term" value="F:metal ion binding"/>
    <property type="evidence" value="ECO:0007669"/>
    <property type="project" value="UniProtKB-KW"/>
</dbReference>
<evidence type="ECO:0000256" key="8">
    <source>
        <dbReference type="RuleBase" id="RU004447"/>
    </source>
</evidence>
<dbReference type="GO" id="GO:0004222">
    <property type="term" value="F:metalloendopeptidase activity"/>
    <property type="evidence" value="ECO:0007669"/>
    <property type="project" value="InterPro"/>
</dbReference>
<sequence>MKYKLHALAFLMLIWLSSAAQTQYVWKTANAGGYTYRYVTNDPTKTRFYTLKNGLTVILSQNNNEPMITFKMAVRAGSNTDPQTNTGLAHYLEHLLFKGTDKFGTLDYVKEKPLLDKIEALYETYLKTTDQARRKSIYQEIDRISGEAANYAIANEYDKLMQSIGSIGTNAHTAPEETVYEENIPSNALDKFLEVQSERFRAPVFRLFHTELEAVYEEKNRSLDDDRSKMYEGMLSVLFPTHNYGQQTTIGTIEHLKNPSLVEIRKYFNKYYVPNNMALVMSGDIAYDEVIRKIDQRFSYLKPKEFKPYLPAPEQNQTSVKRVDIYGPSTENLMIAYRGYGQNSHNSLMLDLISNILYNEKAGLMDININKQQRMLGANAEYQQMKDYGIFMLSGSPKNGQSLEEAKNILLEQIEILKQGKFDEELIKATVANQKLSELQSFDNNGVRASFAMTAFIQNRGEEWNKMLSSTDDMAKITKKQLVDFANKFFKDNYVVVMKHVGEDKNTPKVDKPMITAVNTNAGLASDFVKRIVEEPVKPIAPKFLDYSKDLKFGKNGAVDIIYARNVDNSIFSMMYRFEMGALNDKRLPYAARYLSFLGTDKYTSEEISQAFYRLACNYQINVGNDITTISITGLQENFDKAAALLEDLLTSCKPNEQALEELKSSMLKSRENAKLDKELIMNGLTNYAQYGADNPFNYGLSTDEIKILQSKDLLAILHQLFDFKHTITYYGPKSIDEFSSAIATVHPVKKELKSPPAIKKFTSLDTDLNKVYFADYDMVQAEIRWVRNSGLYDSADVARVSLFNAYFGGGMGSVVFQSIRESKALAYSTFAVYSTPPTPDKQNVIVAYVGAQADKTNDAVKAMNELLDTLPESDRSFELSKGSLLTGMGAERVIKDNIIYKFLADQKLGFKQDSRIVEYANLKQLSFPDIKKFHQEKLSGKSYNYCIVASEKKIALTELEKLGKLNKLSLEQIFGY</sequence>
<feature type="domain" description="Peptidase M16 C-terminal" evidence="11">
    <location>
        <begin position="768"/>
        <end position="871"/>
    </location>
</feature>
<evidence type="ECO:0000256" key="6">
    <source>
        <dbReference type="ARBA" id="ARBA00022833"/>
    </source>
</evidence>
<evidence type="ECO:0000256" key="9">
    <source>
        <dbReference type="SAM" id="SignalP"/>
    </source>
</evidence>
<dbReference type="SUPFAM" id="SSF63411">
    <property type="entry name" value="LuxS/MPP-like metallohydrolase"/>
    <property type="match status" value="4"/>
</dbReference>
<comment type="similarity">
    <text evidence="2 8">Belongs to the peptidase M16 family.</text>
</comment>
<accession>A0A1H9SSU9</accession>
<dbReference type="AlphaFoldDB" id="A0A1H9SSU9"/>
<dbReference type="PROSITE" id="PS00143">
    <property type="entry name" value="INSULINASE"/>
    <property type="match status" value="1"/>
</dbReference>
<reference evidence="12 13" key="1">
    <citation type="submission" date="2016-10" db="EMBL/GenBank/DDBJ databases">
        <authorList>
            <person name="de Groot N.N."/>
        </authorList>
    </citation>
    <scope>NUCLEOTIDE SEQUENCE [LARGE SCALE GENOMIC DNA]</scope>
    <source>
        <strain evidence="12 13">DSM 18610</strain>
    </source>
</reference>
<evidence type="ECO:0000313" key="13">
    <source>
        <dbReference type="Proteomes" id="UP000199572"/>
    </source>
</evidence>
<dbReference type="InterPro" id="IPR050626">
    <property type="entry name" value="Peptidase_M16"/>
</dbReference>